<evidence type="ECO:0000313" key="3">
    <source>
        <dbReference type="EMBL" id="PSW19787.1"/>
    </source>
</evidence>
<dbReference type="PROSITE" id="PS50208">
    <property type="entry name" value="CASPASE_P20"/>
    <property type="match status" value="1"/>
</dbReference>
<keyword evidence="1" id="KW-0175">Coiled coil</keyword>
<dbReference type="Proteomes" id="UP000241771">
    <property type="component" value="Unassembled WGS sequence"/>
</dbReference>
<dbReference type="Gene3D" id="1.25.40.10">
    <property type="entry name" value="Tetratricopeptide repeat domain"/>
    <property type="match status" value="1"/>
</dbReference>
<dbReference type="Gene3D" id="3.40.50.1460">
    <property type="match status" value="1"/>
</dbReference>
<accession>A0A2T3NU46</accession>
<gene>
    <name evidence="3" type="ORF">C9I98_09980</name>
</gene>
<evidence type="ECO:0000313" key="4">
    <source>
        <dbReference type="Proteomes" id="UP000241771"/>
    </source>
</evidence>
<dbReference type="InterPro" id="IPR006597">
    <property type="entry name" value="Sel1-like"/>
</dbReference>
<dbReference type="Pfam" id="PF08238">
    <property type="entry name" value="Sel1"/>
    <property type="match status" value="2"/>
</dbReference>
<protein>
    <recommendedName>
        <fullName evidence="2">Caspase family p20 domain-containing protein</fullName>
    </recommendedName>
</protein>
<dbReference type="PANTHER" id="PTHR22576:SF37">
    <property type="entry name" value="MUCOSA-ASSOCIATED LYMPHOID TISSUE LYMPHOMA TRANSLOCATION PROTEIN 1"/>
    <property type="match status" value="1"/>
</dbReference>
<organism evidence="3 4">
    <name type="scientific">Photobacterium sanctipauli</name>
    <dbReference type="NCBI Taxonomy" id="1342794"/>
    <lineage>
        <taxon>Bacteria</taxon>
        <taxon>Pseudomonadati</taxon>
        <taxon>Pseudomonadota</taxon>
        <taxon>Gammaproteobacteria</taxon>
        <taxon>Vibrionales</taxon>
        <taxon>Vibrionaceae</taxon>
        <taxon>Photobacterium</taxon>
    </lineage>
</organism>
<dbReference type="SMART" id="SM00671">
    <property type="entry name" value="SEL1"/>
    <property type="match status" value="2"/>
</dbReference>
<dbReference type="InterPro" id="IPR001309">
    <property type="entry name" value="Pept_C14_p20"/>
</dbReference>
<sequence>MFPMKLCNPILRLLFLMQKLWSYLALHIQQAGVSITKSSYIKCKKNNACYMLLSISMTVLIGCTSNESESIYFSNNSTNVDQFVKVDCLLPGSVRRLGTKATYLSKRRLIQTTALDCGIRGGEYTIYDRSNLSESLNVWLAEAQTGDAQAQYYVGEIYENGVSGVPDYQNALAWYQKAAKQGHSQAKVNLGTFYEAGLGVRQDKAKALNYYRSAADLTDDQLEYLSTVEKEVEARLAPYKQQLEKEKAATLRKESELNALRNQLAKSRSDLHRAQQRALQQNVVYVDVPSPALQTSDNSTVALELKEQLNKVDQLETQLENKSKELESLRQNTRSQQEASSLNLTDSLADNQALQALLLQKQEELRIANNRLNQVQAEYEVEKQQLQNKVNNLNSSEVTTTVLADQLLEQKLQNDELSKQLDVLRQQESLYVDEINELSSRIATYQSSNESDVINKKVDESRVNNLRLELDQTRALLDSMNERYLVMSERNQYLEESLKNEISRSDQAGQELIELQDILENKTSKLEDNQEEIAVLKASISSTQAEIEGISLVSTEATMRSISQPVVPSQADFGNFHALIIGNNNYQSLPNLRTPETDAKALSNVLKHQYGYQTTLLLNAGRTEIMSKLNEMREKLGEDDNLLVYYAGHGEIRDSRGYWLPVDAENNNITNWISTQQVTDLIATSSIRKVMVVADSCYSGILTRNAILTPGVGATGDTEKYNKWLSVMAKGKSRTVMSSGGLQPVLDSGGGKHSIFAKHFIGILNVNDGVLDANTFYNQLFPKVKKDSALLDADQSPLYAPIKSSNHQSVDYFFVKI</sequence>
<feature type="coiled-coil region" evidence="1">
    <location>
        <begin position="240"/>
        <end position="427"/>
    </location>
</feature>
<dbReference type="EMBL" id="PYMA01000005">
    <property type="protein sequence ID" value="PSW19787.1"/>
    <property type="molecule type" value="Genomic_DNA"/>
</dbReference>
<dbReference type="AlphaFoldDB" id="A0A2T3NU46"/>
<keyword evidence="4" id="KW-1185">Reference proteome</keyword>
<reference evidence="3 4" key="1">
    <citation type="submission" date="2018-01" db="EMBL/GenBank/DDBJ databases">
        <title>Whole genome sequencing of Histamine producing bacteria.</title>
        <authorList>
            <person name="Butler K."/>
        </authorList>
    </citation>
    <scope>NUCLEOTIDE SEQUENCE [LARGE SCALE GENOMIC DNA]</scope>
    <source>
        <strain evidence="3 4">DSM 100436</strain>
    </source>
</reference>
<dbReference type="Pfam" id="PF00656">
    <property type="entry name" value="Peptidase_C14"/>
    <property type="match status" value="1"/>
</dbReference>
<evidence type="ECO:0000256" key="1">
    <source>
        <dbReference type="SAM" id="Coils"/>
    </source>
</evidence>
<dbReference type="GO" id="GO:0006508">
    <property type="term" value="P:proteolysis"/>
    <property type="evidence" value="ECO:0007669"/>
    <property type="project" value="InterPro"/>
</dbReference>
<dbReference type="InterPro" id="IPR052039">
    <property type="entry name" value="Caspase-related_regulators"/>
</dbReference>
<dbReference type="InterPro" id="IPR011600">
    <property type="entry name" value="Pept_C14_caspase"/>
</dbReference>
<dbReference type="SUPFAM" id="SSF52129">
    <property type="entry name" value="Caspase-like"/>
    <property type="match status" value="1"/>
</dbReference>
<dbReference type="InterPro" id="IPR029030">
    <property type="entry name" value="Caspase-like_dom_sf"/>
</dbReference>
<name>A0A2T3NU46_9GAMM</name>
<feature type="domain" description="Caspase family p20" evidence="2">
    <location>
        <begin position="578"/>
        <end position="651"/>
    </location>
</feature>
<comment type="caution">
    <text evidence="3">The sequence shown here is derived from an EMBL/GenBank/DDBJ whole genome shotgun (WGS) entry which is preliminary data.</text>
</comment>
<proteinExistence type="predicted"/>
<feature type="coiled-coil region" evidence="1">
    <location>
        <begin position="512"/>
        <end position="546"/>
    </location>
</feature>
<dbReference type="GO" id="GO:0004197">
    <property type="term" value="F:cysteine-type endopeptidase activity"/>
    <property type="evidence" value="ECO:0007669"/>
    <property type="project" value="InterPro"/>
</dbReference>
<dbReference type="InterPro" id="IPR011990">
    <property type="entry name" value="TPR-like_helical_dom_sf"/>
</dbReference>
<evidence type="ECO:0000259" key="2">
    <source>
        <dbReference type="PROSITE" id="PS50208"/>
    </source>
</evidence>
<dbReference type="SUPFAM" id="SSF81901">
    <property type="entry name" value="HCP-like"/>
    <property type="match status" value="1"/>
</dbReference>
<dbReference type="PANTHER" id="PTHR22576">
    <property type="entry name" value="MUCOSA ASSOCIATED LYMPHOID TISSUE LYMPHOMA TRANSLOCATION PROTEIN 1/PARACASPASE"/>
    <property type="match status" value="1"/>
</dbReference>